<proteinExistence type="predicted"/>
<dbReference type="OrthoDB" id="7209000at2"/>
<protein>
    <recommendedName>
        <fullName evidence="2">SMP-30/Gluconolactonase/LRE-like region domain-containing protein</fullName>
    </recommendedName>
</protein>
<dbReference type="InterPro" id="IPR013658">
    <property type="entry name" value="SGL"/>
</dbReference>
<keyword evidence="1" id="KW-0732">Signal</keyword>
<keyword evidence="4" id="KW-1185">Reference proteome</keyword>
<dbReference type="InterPro" id="IPR051262">
    <property type="entry name" value="SMP-30/CGR1_Lactonase"/>
</dbReference>
<name>A0A317E2P7_9PROT</name>
<dbReference type="RefSeq" id="WP_109921338.1">
    <property type="nucleotide sequence ID" value="NZ_QGLF01000003.1"/>
</dbReference>
<reference evidence="4" key="1">
    <citation type="submission" date="2018-05" db="EMBL/GenBank/DDBJ databases">
        <title>Zavarzinia sp. HR-AS.</title>
        <authorList>
            <person name="Lee Y."/>
            <person name="Jeon C.O."/>
        </authorList>
    </citation>
    <scope>NUCLEOTIDE SEQUENCE [LARGE SCALE GENOMIC DNA]</scope>
    <source>
        <strain evidence="4">DSM 1231</strain>
    </source>
</reference>
<evidence type="ECO:0000313" key="4">
    <source>
        <dbReference type="Proteomes" id="UP000246077"/>
    </source>
</evidence>
<accession>A0A317E2P7</accession>
<dbReference type="InterPro" id="IPR011042">
    <property type="entry name" value="6-blade_b-propeller_TolB-like"/>
</dbReference>
<dbReference type="PANTHER" id="PTHR47572">
    <property type="entry name" value="LIPOPROTEIN-RELATED"/>
    <property type="match status" value="1"/>
</dbReference>
<dbReference type="EMBL" id="QGLF01000003">
    <property type="protein sequence ID" value="PWR20694.1"/>
    <property type="molecule type" value="Genomic_DNA"/>
</dbReference>
<evidence type="ECO:0000313" key="3">
    <source>
        <dbReference type="EMBL" id="PWR20694.1"/>
    </source>
</evidence>
<dbReference type="SUPFAM" id="SSF63829">
    <property type="entry name" value="Calcium-dependent phosphotriesterase"/>
    <property type="match status" value="1"/>
</dbReference>
<gene>
    <name evidence="3" type="ORF">DKG75_11895</name>
</gene>
<dbReference type="Pfam" id="PF08450">
    <property type="entry name" value="SGL"/>
    <property type="match status" value="1"/>
</dbReference>
<dbReference type="Gene3D" id="2.120.10.30">
    <property type="entry name" value="TolB, C-terminal domain"/>
    <property type="match status" value="1"/>
</dbReference>
<comment type="caution">
    <text evidence="3">The sequence shown here is derived from an EMBL/GenBank/DDBJ whole genome shotgun (WGS) entry which is preliminary data.</text>
</comment>
<sequence length="316" mass="33136">MSVLARRAWRAAALAVAVLAAGPAAGGGARHFTPAQVLNPDARYPEGPQLLADGSLLSSEMPRDRVVRSAPAGTAAVWSEPGCGPTSVKRLPQGGYWVLCHLGHHVVRLGEDFTTIATVAAADDGSRITWPNDASVDAGGNLFLSSSGLFDDRAPATGRLIRIAAADNRAQVLAGGIRYANGVLVQAAAGRVLVSEHLGGRVLAFPLLGPDRVGPPVVFFDFAGLPPVMRPYDLGGPDGIAAFADGEILVANYGNGRLIHLSARGDLLGIVPVDLRFVTNMAIAPDRRSLYVTMTRDNSNPRLDGVIQRFAVEGRE</sequence>
<dbReference type="Proteomes" id="UP000246077">
    <property type="component" value="Unassembled WGS sequence"/>
</dbReference>
<dbReference type="PANTHER" id="PTHR47572:SF5">
    <property type="entry name" value="BLR2277 PROTEIN"/>
    <property type="match status" value="1"/>
</dbReference>
<feature type="chain" id="PRO_5016438332" description="SMP-30/Gluconolactonase/LRE-like region domain-containing protein" evidence="1">
    <location>
        <begin position="27"/>
        <end position="316"/>
    </location>
</feature>
<organism evidence="3 4">
    <name type="scientific">Zavarzinia compransoris</name>
    <dbReference type="NCBI Taxonomy" id="1264899"/>
    <lineage>
        <taxon>Bacteria</taxon>
        <taxon>Pseudomonadati</taxon>
        <taxon>Pseudomonadota</taxon>
        <taxon>Alphaproteobacteria</taxon>
        <taxon>Rhodospirillales</taxon>
        <taxon>Zavarziniaceae</taxon>
        <taxon>Zavarzinia</taxon>
    </lineage>
</organism>
<feature type="signal peptide" evidence="1">
    <location>
        <begin position="1"/>
        <end position="26"/>
    </location>
</feature>
<evidence type="ECO:0000259" key="2">
    <source>
        <dbReference type="Pfam" id="PF08450"/>
    </source>
</evidence>
<dbReference type="AlphaFoldDB" id="A0A317E2P7"/>
<evidence type="ECO:0000256" key="1">
    <source>
        <dbReference type="SAM" id="SignalP"/>
    </source>
</evidence>
<feature type="domain" description="SMP-30/Gluconolactonase/LRE-like region" evidence="2">
    <location>
        <begin position="45"/>
        <end position="295"/>
    </location>
</feature>